<dbReference type="OMA" id="CFVNVNQ"/>
<keyword evidence="2" id="KW-0963">Cytoplasm</keyword>
<organism evidence="4 5">
    <name type="scientific">Lucilia cuprina</name>
    <name type="common">Green bottle fly</name>
    <name type="synonym">Australian sheep blowfly</name>
    <dbReference type="NCBI Taxonomy" id="7375"/>
    <lineage>
        <taxon>Eukaryota</taxon>
        <taxon>Metazoa</taxon>
        <taxon>Ecdysozoa</taxon>
        <taxon>Arthropoda</taxon>
        <taxon>Hexapoda</taxon>
        <taxon>Insecta</taxon>
        <taxon>Pterygota</taxon>
        <taxon>Neoptera</taxon>
        <taxon>Endopterygota</taxon>
        <taxon>Diptera</taxon>
        <taxon>Brachycera</taxon>
        <taxon>Muscomorpha</taxon>
        <taxon>Oestroidea</taxon>
        <taxon>Calliphoridae</taxon>
        <taxon>Luciliinae</taxon>
        <taxon>Lucilia</taxon>
    </lineage>
</organism>
<evidence type="ECO:0008006" key="6">
    <source>
        <dbReference type="Google" id="ProtNLM"/>
    </source>
</evidence>
<comment type="caution">
    <text evidence="4">The sequence shown here is derived from an EMBL/GenBank/DDBJ whole genome shotgun (WGS) entry which is preliminary data.</text>
</comment>
<feature type="compositionally biased region" description="Polar residues" evidence="3">
    <location>
        <begin position="232"/>
        <end position="252"/>
    </location>
</feature>
<dbReference type="EMBL" id="JRES01001111">
    <property type="protein sequence ID" value="KNC25471.1"/>
    <property type="molecule type" value="Genomic_DNA"/>
</dbReference>
<dbReference type="GO" id="GO:0003729">
    <property type="term" value="F:mRNA binding"/>
    <property type="evidence" value="ECO:0007669"/>
    <property type="project" value="TreeGrafter"/>
</dbReference>
<dbReference type="GO" id="GO:0005634">
    <property type="term" value="C:nucleus"/>
    <property type="evidence" value="ECO:0007669"/>
    <property type="project" value="TreeGrafter"/>
</dbReference>
<feature type="compositionally biased region" description="Basic and acidic residues" evidence="3">
    <location>
        <begin position="14"/>
        <end position="28"/>
    </location>
</feature>
<dbReference type="Proteomes" id="UP000037069">
    <property type="component" value="Unassembled WGS sequence"/>
</dbReference>
<dbReference type="OrthoDB" id="8916892at2759"/>
<feature type="region of interest" description="Disordered" evidence="3">
    <location>
        <begin position="492"/>
        <end position="534"/>
    </location>
</feature>
<evidence type="ECO:0000256" key="2">
    <source>
        <dbReference type="ARBA" id="ARBA00022490"/>
    </source>
</evidence>
<evidence type="ECO:0000313" key="5">
    <source>
        <dbReference type="Proteomes" id="UP000037069"/>
    </source>
</evidence>
<feature type="region of interest" description="Disordered" evidence="3">
    <location>
        <begin position="14"/>
        <end position="35"/>
    </location>
</feature>
<protein>
    <recommendedName>
        <fullName evidence="6">Protein cup</fullName>
    </recommendedName>
</protein>
<feature type="compositionally biased region" description="Polar residues" evidence="3">
    <location>
        <begin position="620"/>
        <end position="638"/>
    </location>
</feature>
<feature type="compositionally biased region" description="Basic and acidic residues" evidence="3">
    <location>
        <begin position="272"/>
        <end position="281"/>
    </location>
</feature>
<dbReference type="GO" id="GO:0036464">
    <property type="term" value="C:cytoplasmic ribonucleoprotein granule"/>
    <property type="evidence" value="ECO:0007669"/>
    <property type="project" value="UniProtKB-ARBA"/>
</dbReference>
<feature type="region of interest" description="Disordered" evidence="3">
    <location>
        <begin position="230"/>
        <end position="287"/>
    </location>
</feature>
<feature type="compositionally biased region" description="Low complexity" evidence="3">
    <location>
        <begin position="1191"/>
        <end position="1217"/>
    </location>
</feature>
<feature type="compositionally biased region" description="Basic and acidic residues" evidence="3">
    <location>
        <begin position="775"/>
        <end position="785"/>
    </location>
</feature>
<sequence length="1540" mass="173342">MAGHIEIPEICQKEKEKSENKSNIEDSNKIQYGENDGDIRQNSSCNAIKSYSRYDLLSLRNGQLSIHYPHCALRPDLQALSIWTCRLRCELQYLGLWKIPNTGNLYSNCNCNGSCQSYSCGDGQSYPPSSSQLNAVTSQMCYGNVPQTQQIQPVQTNSSPTLSSRRAVRSRERSLNYQRCINTELIRATSPSGADGQIPHHLNHQVKPAFIDHRSISSSHLMPAFAKRRMSHANTLHAQSDGSSNLNNNSVHNPEHLSNDDESSECSTHFESSLKSRKDTTTKSASQNDFHMYKSSATNNRLDKSEQLLDTQYGWMNLIKKVNSEYSPSNNKTNISGSANKKVIYERRIGSGRLVPREVNWDMRTGNKQNEKENSNNSNISNNNNEKEKDNIIVGEVDKLNNRNSSSITRFSDARPQDRRNFDRRTINHDDTNTGGTSNTNKRYTTTSVGEERNNFDANYHAPTQHFSGQRSMSFRRREYVDHKDHHRDFRDFRDTKDARENRDHKEQRGSDHHNLHRDHKEEPEWFSEGPTSQHDTIELRGFDESDESQQQRDQNSSGQYSIIERKTSESSLLSHNSNTNVNSSTKENVDISNELLSNNSQNNSANTFDKDIDNGSSIIVSNSTTMPNNDNNVTNESPIEPKAEESENSDKGRTNVAELFFDNFLNIEALENTLIGTTNDQSIPANNDVSGTSRFSRWFFNNSSNINSNDQSDNIPPTKDDPNKQANKDLNESDFNSFMTFLKCNKFPTPELPKGLPSNVSALSVEELEARMRKMDSGEIDKSKSGSVGQSMHKNEGSRIMRPEIESESEESSQSTEINSQDVEAFRKLLDQLGKPRVDISMNIILPNTAGQQHSLTNPVGGTYPPTGISPIPPNALPQANMAKQEYMMKIMHQQQLLHLQQNVGKMVTPPVLQHHHRLTQMSPQQQTENLPLLSAPPTPHHQQSHYMPIIMIPPQKRLDVQHLIQSVVREELSRSFLEKELKNPNVPPYTKDETSRYNLQSTAGGGHNVPDSVEAGVVNDICAAPNNLMQYFYTLHLPLARGEVSLNLLEHELNKLNISTANETNSSVFNERSRCGTPLNASLNVVSIPTSGGVVASLPPQIVPAQKQNQVITNENVCSILPDQQQAISSMLRSHHHEDSALHMPTQRELQMHTQAIMQNALFKKKLEVEQHEALRRRQEIHKQQELESSNFNQQHQQSLNSNSMISQQGHQQQQTSRHVNSPTPLAFTPTSVLRKMTAEKDTISNSSQATTITSSSPQQVQPHIQQPHLKIHTHPQIHGQQMSYQLGNQPRMILGGGNFQYMHQQQQIAPAANGSPQMSPQQKSQIRNQPPGPLKWPLITHSTVESNHPLHNNMPNKPMGRPILKGPGPIQPHNAHNPLGQNHANVNQNSQPNQTVVSMQKYPTMQQPRQIVGQQFSSHIIQQIPTSQQNNMQQQQLFQQRSVVMQRQQIQQNDLGNHAPLPPAHHAACNDNNSVTNLNYQREGGLSPTSNQLAQWFSPELLAQASAGKLPLLNMNQALSLEEFERSIQHSSTAVNN</sequence>
<name>A0A0L0BZQ5_LUCCU</name>
<evidence type="ECO:0000256" key="3">
    <source>
        <dbReference type="SAM" id="MobiDB-lite"/>
    </source>
</evidence>
<feature type="region of interest" description="Disordered" evidence="3">
    <location>
        <begin position="703"/>
        <end position="731"/>
    </location>
</feature>
<feature type="region of interest" description="Disordered" evidence="3">
    <location>
        <begin position="620"/>
        <end position="652"/>
    </location>
</feature>
<feature type="compositionally biased region" description="Polar residues" evidence="3">
    <location>
        <begin position="1218"/>
        <end position="1230"/>
    </location>
</feature>
<feature type="compositionally biased region" description="Basic and acidic residues" evidence="3">
    <location>
        <begin position="794"/>
        <end position="806"/>
    </location>
</feature>
<feature type="compositionally biased region" description="Low complexity" evidence="3">
    <location>
        <begin position="375"/>
        <end position="384"/>
    </location>
</feature>
<feature type="compositionally biased region" description="Basic and acidic residues" evidence="3">
    <location>
        <begin position="492"/>
        <end position="524"/>
    </location>
</feature>
<feature type="region of interest" description="Disordered" evidence="3">
    <location>
        <begin position="1184"/>
        <end position="1230"/>
    </location>
</feature>
<keyword evidence="5" id="KW-1185">Reference proteome</keyword>
<evidence type="ECO:0000313" key="4">
    <source>
        <dbReference type="EMBL" id="KNC25471.1"/>
    </source>
</evidence>
<feature type="region of interest" description="Disordered" evidence="3">
    <location>
        <begin position="404"/>
        <end position="474"/>
    </location>
</feature>
<feature type="region of interest" description="Disordered" evidence="3">
    <location>
        <begin position="364"/>
        <end position="391"/>
    </location>
</feature>
<dbReference type="PANTHER" id="PTHR12269">
    <property type="entry name" value="EUKARYOTIC TRANSLATION INITIATION FACTOR 4E TRANSPORTER"/>
    <property type="match status" value="1"/>
</dbReference>
<feature type="compositionally biased region" description="Low complexity" evidence="3">
    <location>
        <begin position="703"/>
        <end position="716"/>
    </location>
</feature>
<dbReference type="GO" id="GO:0017148">
    <property type="term" value="P:negative regulation of translation"/>
    <property type="evidence" value="ECO:0007669"/>
    <property type="project" value="TreeGrafter"/>
</dbReference>
<evidence type="ECO:0000256" key="1">
    <source>
        <dbReference type="ARBA" id="ARBA00004496"/>
    </source>
</evidence>
<feature type="compositionally biased region" description="Basic and acidic residues" evidence="3">
    <location>
        <begin position="640"/>
        <end position="652"/>
    </location>
</feature>
<comment type="subcellular location">
    <subcellularLocation>
        <location evidence="1">Cytoplasm</location>
    </subcellularLocation>
</comment>
<feature type="region of interest" description="Disordered" evidence="3">
    <location>
        <begin position="568"/>
        <end position="587"/>
    </location>
</feature>
<dbReference type="Pfam" id="PF10477">
    <property type="entry name" value="EIF4E-T"/>
    <property type="match status" value="1"/>
</dbReference>
<reference evidence="4 5" key="1">
    <citation type="journal article" date="2015" name="Nat. Commun.">
        <title>Lucilia cuprina genome unlocks parasitic fly biology to underpin future interventions.</title>
        <authorList>
            <person name="Anstead C.A."/>
            <person name="Korhonen P.K."/>
            <person name="Young N.D."/>
            <person name="Hall R.S."/>
            <person name="Jex A.R."/>
            <person name="Murali S.C."/>
            <person name="Hughes D.S."/>
            <person name="Lee S.F."/>
            <person name="Perry T."/>
            <person name="Stroehlein A.J."/>
            <person name="Ansell B.R."/>
            <person name="Breugelmans B."/>
            <person name="Hofmann A."/>
            <person name="Qu J."/>
            <person name="Dugan S."/>
            <person name="Lee S.L."/>
            <person name="Chao H."/>
            <person name="Dinh H."/>
            <person name="Han Y."/>
            <person name="Doddapaneni H.V."/>
            <person name="Worley K.C."/>
            <person name="Muzny D.M."/>
            <person name="Ioannidis P."/>
            <person name="Waterhouse R.M."/>
            <person name="Zdobnov E.M."/>
            <person name="James P.J."/>
            <person name="Bagnall N.H."/>
            <person name="Kotze A.C."/>
            <person name="Gibbs R.A."/>
            <person name="Richards S."/>
            <person name="Batterham P."/>
            <person name="Gasser R.B."/>
        </authorList>
    </citation>
    <scope>NUCLEOTIDE SEQUENCE [LARGE SCALE GENOMIC DNA]</scope>
    <source>
        <strain evidence="4 5">LS</strain>
        <tissue evidence="4">Full body</tissue>
    </source>
</reference>
<dbReference type="PANTHER" id="PTHR12269:SF1">
    <property type="entry name" value="EUKARYOTIC TRANSLATION INITIATION FACTOR 4E TRANSPORTER"/>
    <property type="match status" value="1"/>
</dbReference>
<gene>
    <name evidence="4" type="ORF">FF38_05863</name>
</gene>
<dbReference type="STRING" id="7375.A0A0L0BZQ5"/>
<feature type="region of interest" description="Disordered" evidence="3">
    <location>
        <begin position="1243"/>
        <end position="1262"/>
    </location>
</feature>
<feature type="region of interest" description="Disordered" evidence="3">
    <location>
        <begin position="775"/>
        <end position="821"/>
    </location>
</feature>
<feature type="compositionally biased region" description="Basic and acidic residues" evidence="3">
    <location>
        <begin position="412"/>
        <end position="432"/>
    </location>
</feature>
<dbReference type="InterPro" id="IPR018862">
    <property type="entry name" value="eIF4E-T"/>
</dbReference>
<accession>A0A0L0BZQ5</accession>
<feature type="compositionally biased region" description="Basic and acidic residues" evidence="3">
    <location>
        <begin position="719"/>
        <end position="731"/>
    </location>
</feature>
<proteinExistence type="predicted"/>
<feature type="compositionally biased region" description="Low complexity" evidence="3">
    <location>
        <begin position="570"/>
        <end position="587"/>
    </location>
</feature>
<feature type="compositionally biased region" description="Polar residues" evidence="3">
    <location>
        <begin position="1246"/>
        <end position="1256"/>
    </location>
</feature>